<gene>
    <name evidence="1" type="ORF">Pth03_25250</name>
</gene>
<dbReference type="RefSeq" id="WP_203944380.1">
    <property type="nucleotide sequence ID" value="NZ_BOOR01000014.1"/>
</dbReference>
<comment type="caution">
    <text evidence="1">The sequence shown here is derived from an EMBL/GenBank/DDBJ whole genome shotgun (WGS) entry which is preliminary data.</text>
</comment>
<reference evidence="1" key="1">
    <citation type="submission" date="2021-01" db="EMBL/GenBank/DDBJ databases">
        <title>Whole genome shotgun sequence of Planotetraspora thailandica NBRC 104271.</title>
        <authorList>
            <person name="Komaki H."/>
            <person name="Tamura T."/>
        </authorList>
    </citation>
    <scope>NUCLEOTIDE SEQUENCE</scope>
    <source>
        <strain evidence="1">NBRC 104271</strain>
    </source>
</reference>
<evidence type="ECO:0000313" key="1">
    <source>
        <dbReference type="EMBL" id="GII54136.1"/>
    </source>
</evidence>
<dbReference type="EMBL" id="BOOR01000014">
    <property type="protein sequence ID" value="GII54136.1"/>
    <property type="molecule type" value="Genomic_DNA"/>
</dbReference>
<keyword evidence="2" id="KW-1185">Reference proteome</keyword>
<dbReference type="Proteomes" id="UP000605992">
    <property type="component" value="Unassembled WGS sequence"/>
</dbReference>
<proteinExistence type="predicted"/>
<protein>
    <submittedName>
        <fullName evidence="1">Uncharacterized protein</fullName>
    </submittedName>
</protein>
<sequence>MTVSSGGPPVLRHPGGAGLIALLLAVGGSTVSGCGTRCTGTTLQVQAVEVGDTRAPLTVSARLTRDGRPLAGVQVKLAVNLVGDDNAHTDALFYADTDADGRASVTRREGVAGLSFPSHRVTGYAAYFQPLSPLNGVAYCWSSAGAPITCRTGDAVGTCPRD</sequence>
<organism evidence="1 2">
    <name type="scientific">Planotetraspora thailandica</name>
    <dbReference type="NCBI Taxonomy" id="487172"/>
    <lineage>
        <taxon>Bacteria</taxon>
        <taxon>Bacillati</taxon>
        <taxon>Actinomycetota</taxon>
        <taxon>Actinomycetes</taxon>
        <taxon>Streptosporangiales</taxon>
        <taxon>Streptosporangiaceae</taxon>
        <taxon>Planotetraspora</taxon>
    </lineage>
</organism>
<dbReference type="AlphaFoldDB" id="A0A8J3V369"/>
<accession>A0A8J3V369</accession>
<name>A0A8J3V369_9ACTN</name>
<evidence type="ECO:0000313" key="2">
    <source>
        <dbReference type="Proteomes" id="UP000605992"/>
    </source>
</evidence>